<dbReference type="Proteomes" id="UP000007648">
    <property type="component" value="Unassembled WGS sequence"/>
</dbReference>
<accession>A0A7N4PMD9</accession>
<evidence type="ECO:0000313" key="2">
    <source>
        <dbReference type="Proteomes" id="UP000007648"/>
    </source>
</evidence>
<dbReference type="AlphaFoldDB" id="A0A7N4PMD9"/>
<sequence length="16" mass="1717">TGNTQYFGMGTQLTVV</sequence>
<evidence type="ECO:0000313" key="1">
    <source>
        <dbReference type="Ensembl" id="ENSSHAP00000040669.1"/>
    </source>
</evidence>
<protein>
    <submittedName>
        <fullName evidence="1">Uncharacterized protein</fullName>
    </submittedName>
</protein>
<keyword evidence="2" id="KW-1185">Reference proteome</keyword>
<proteinExistence type="predicted"/>
<dbReference type="InParanoid" id="A0A7N4PMD9"/>
<name>A0A7N4PMD9_SARHA</name>
<dbReference type="Ensembl" id="ENSSHAT00000047569.1">
    <property type="protein sequence ID" value="ENSSHAP00000040669.1"/>
    <property type="gene ID" value="ENSSHAG00000032051.1"/>
</dbReference>
<reference evidence="1" key="2">
    <citation type="submission" date="2025-08" db="UniProtKB">
        <authorList>
            <consortium name="Ensembl"/>
        </authorList>
    </citation>
    <scope>IDENTIFICATION</scope>
</reference>
<organism evidence="1 2">
    <name type="scientific">Sarcophilus harrisii</name>
    <name type="common">Tasmanian devil</name>
    <name type="synonym">Sarcophilus laniarius</name>
    <dbReference type="NCBI Taxonomy" id="9305"/>
    <lineage>
        <taxon>Eukaryota</taxon>
        <taxon>Metazoa</taxon>
        <taxon>Chordata</taxon>
        <taxon>Craniata</taxon>
        <taxon>Vertebrata</taxon>
        <taxon>Euteleostomi</taxon>
        <taxon>Mammalia</taxon>
        <taxon>Metatheria</taxon>
        <taxon>Dasyuromorphia</taxon>
        <taxon>Dasyuridae</taxon>
        <taxon>Sarcophilus</taxon>
    </lineage>
</organism>
<reference evidence="1" key="3">
    <citation type="submission" date="2025-09" db="UniProtKB">
        <authorList>
            <consortium name="Ensembl"/>
        </authorList>
    </citation>
    <scope>IDENTIFICATION</scope>
</reference>
<reference evidence="1 2" key="1">
    <citation type="journal article" date="2011" name="Proc. Natl. Acad. Sci. U.S.A.">
        <title>Genetic diversity and population structure of the endangered marsupial Sarcophilus harrisii (Tasmanian devil).</title>
        <authorList>
            <person name="Miller W."/>
            <person name="Hayes V.M."/>
            <person name="Ratan A."/>
            <person name="Petersen D.C."/>
            <person name="Wittekindt N.E."/>
            <person name="Miller J."/>
            <person name="Walenz B."/>
            <person name="Knight J."/>
            <person name="Qi J."/>
            <person name="Zhao F."/>
            <person name="Wang Q."/>
            <person name="Bedoya-Reina O.C."/>
            <person name="Katiyar N."/>
            <person name="Tomsho L.P."/>
            <person name="Kasson L.M."/>
            <person name="Hardie R.A."/>
            <person name="Woodbridge P."/>
            <person name="Tindall E.A."/>
            <person name="Bertelsen M.F."/>
            <person name="Dixon D."/>
            <person name="Pyecroft S."/>
            <person name="Helgen K.M."/>
            <person name="Lesk A.M."/>
            <person name="Pringle T.H."/>
            <person name="Patterson N."/>
            <person name="Zhang Y."/>
            <person name="Kreiss A."/>
            <person name="Woods G.M."/>
            <person name="Jones M.E."/>
            <person name="Schuster S.C."/>
        </authorList>
    </citation>
    <scope>NUCLEOTIDE SEQUENCE [LARGE SCALE GENOMIC DNA]</scope>
</reference>